<keyword evidence="4" id="KW-0472">Membrane</keyword>
<accession>A0A2S9J123</accession>
<comment type="similarity">
    <text evidence="2">Belongs to the SusD family.</text>
</comment>
<gene>
    <name evidence="9" type="ORF">C5745_15070</name>
</gene>
<dbReference type="Gene3D" id="1.25.40.390">
    <property type="match status" value="1"/>
</dbReference>
<keyword evidence="10" id="KW-1185">Reference proteome</keyword>
<dbReference type="Pfam" id="PF14322">
    <property type="entry name" value="SusD-like_3"/>
    <property type="match status" value="1"/>
</dbReference>
<dbReference type="OrthoDB" id="5694214at2"/>
<dbReference type="Proteomes" id="UP000239711">
    <property type="component" value="Unassembled WGS sequence"/>
</dbReference>
<reference evidence="9 10" key="1">
    <citation type="submission" date="2018-02" db="EMBL/GenBank/DDBJ databases">
        <title>The draft genome of Sphingobacterium sp. 5JN-11.</title>
        <authorList>
            <person name="Liu L."/>
            <person name="Li L."/>
            <person name="Liang L."/>
            <person name="Zhang X."/>
            <person name="Wang T."/>
        </authorList>
    </citation>
    <scope>NUCLEOTIDE SEQUENCE [LARGE SCALE GENOMIC DNA]</scope>
    <source>
        <strain evidence="9 10">5JN-11</strain>
    </source>
</reference>
<sequence length="621" mass="69670">MKKMKYIYRMGVASMATMALLFTSSCEKYLEVENPSNLTQDAVFGSVSYTNSAITGIYNRLMGDDGYGSRLSIIYTQSADDFKTSGSYSALDRRGISEYGVAPQNTELNNPFRQLYEGIERANICIKFIPLSEPYNSGTESEKAQMRKFLGEALALRAWFFHEVIRNWGDVPASFIPSADQPDLYLEKMDRDEIYDQVLADLEQAIALLPWQTESNDPNTRITKGAAKGIRARIALARGGYSLRRDSRKMERRSDYLQYYQIARQECLDVIERGDNGLNSSFEDVFKSLHGQSSLDANREMVFRVGAYGGNARTDSKLGYANGLRQNTSSSWGYANGGVRAIPTYFYEFGIGDTRRDVTLGLFELTAQDDKQVVTAINMTDAKFRKYWTNIHDQSQTLGIDWPLLRYADILLLFAEADNELNGGPSVQAIQALKDVRVRAYAGDEAKIGAIPTSKDEFFKAIVKERLLEFGGEGIRKYDLLRWNLTETTLNETREKLNAFRLGEGMYDNVPNRIYFKLSPFTNSSATEEILNIDFVGGTIDEAFYRSTPGGGSAPAPEGYTAINWRDAVSNGYVYGVNDSGTPDGSGYALHFKAGQSELLPIYSEIVSENYRLTQDYGYLQ</sequence>
<evidence type="ECO:0000256" key="5">
    <source>
        <dbReference type="ARBA" id="ARBA00023237"/>
    </source>
</evidence>
<evidence type="ECO:0000256" key="3">
    <source>
        <dbReference type="ARBA" id="ARBA00022729"/>
    </source>
</evidence>
<evidence type="ECO:0000313" key="10">
    <source>
        <dbReference type="Proteomes" id="UP000239711"/>
    </source>
</evidence>
<evidence type="ECO:0000313" key="9">
    <source>
        <dbReference type="EMBL" id="PRD46485.1"/>
    </source>
</evidence>
<evidence type="ECO:0000256" key="4">
    <source>
        <dbReference type="ARBA" id="ARBA00023136"/>
    </source>
</evidence>
<dbReference type="PROSITE" id="PS51257">
    <property type="entry name" value="PROKAR_LIPOPROTEIN"/>
    <property type="match status" value="1"/>
</dbReference>
<dbReference type="Pfam" id="PF07980">
    <property type="entry name" value="SusD_RagB"/>
    <property type="match status" value="1"/>
</dbReference>
<dbReference type="InterPro" id="IPR011990">
    <property type="entry name" value="TPR-like_helical_dom_sf"/>
</dbReference>
<feature type="signal peptide" evidence="6">
    <location>
        <begin position="1"/>
        <end position="28"/>
    </location>
</feature>
<dbReference type="GO" id="GO:0009279">
    <property type="term" value="C:cell outer membrane"/>
    <property type="evidence" value="ECO:0007669"/>
    <property type="project" value="UniProtKB-SubCell"/>
</dbReference>
<comment type="caution">
    <text evidence="9">The sequence shown here is derived from an EMBL/GenBank/DDBJ whole genome shotgun (WGS) entry which is preliminary data.</text>
</comment>
<dbReference type="CDD" id="cd08977">
    <property type="entry name" value="SusD"/>
    <property type="match status" value="1"/>
</dbReference>
<dbReference type="AlphaFoldDB" id="A0A2S9J123"/>
<evidence type="ECO:0000259" key="8">
    <source>
        <dbReference type="Pfam" id="PF14322"/>
    </source>
</evidence>
<feature type="domain" description="RagB/SusD" evidence="7">
    <location>
        <begin position="383"/>
        <end position="619"/>
    </location>
</feature>
<evidence type="ECO:0000256" key="6">
    <source>
        <dbReference type="SAM" id="SignalP"/>
    </source>
</evidence>
<organism evidence="9 10">
    <name type="scientific">Sphingobacterium haloxyli</name>
    <dbReference type="NCBI Taxonomy" id="2100533"/>
    <lineage>
        <taxon>Bacteria</taxon>
        <taxon>Pseudomonadati</taxon>
        <taxon>Bacteroidota</taxon>
        <taxon>Sphingobacteriia</taxon>
        <taxon>Sphingobacteriales</taxon>
        <taxon>Sphingobacteriaceae</taxon>
        <taxon>Sphingobacterium</taxon>
    </lineage>
</organism>
<comment type="subcellular location">
    <subcellularLocation>
        <location evidence="1">Cell outer membrane</location>
    </subcellularLocation>
</comment>
<dbReference type="EMBL" id="PVBQ01000013">
    <property type="protein sequence ID" value="PRD46485.1"/>
    <property type="molecule type" value="Genomic_DNA"/>
</dbReference>
<dbReference type="InterPro" id="IPR012944">
    <property type="entry name" value="SusD_RagB_dom"/>
</dbReference>
<feature type="domain" description="SusD-like N-terminal" evidence="8">
    <location>
        <begin position="28"/>
        <end position="236"/>
    </location>
</feature>
<dbReference type="SUPFAM" id="SSF48452">
    <property type="entry name" value="TPR-like"/>
    <property type="match status" value="1"/>
</dbReference>
<keyword evidence="5" id="KW-0998">Cell outer membrane</keyword>
<feature type="chain" id="PRO_5015423466" evidence="6">
    <location>
        <begin position="29"/>
        <end position="621"/>
    </location>
</feature>
<evidence type="ECO:0000259" key="7">
    <source>
        <dbReference type="Pfam" id="PF07980"/>
    </source>
</evidence>
<name>A0A2S9J123_9SPHI</name>
<keyword evidence="3 6" id="KW-0732">Signal</keyword>
<evidence type="ECO:0000256" key="1">
    <source>
        <dbReference type="ARBA" id="ARBA00004442"/>
    </source>
</evidence>
<protein>
    <submittedName>
        <fullName evidence="9">RagB/SusD family nutrient uptake outer membrane protein</fullName>
    </submittedName>
</protein>
<proteinExistence type="inferred from homology"/>
<dbReference type="InterPro" id="IPR033985">
    <property type="entry name" value="SusD-like_N"/>
</dbReference>
<evidence type="ECO:0000256" key="2">
    <source>
        <dbReference type="ARBA" id="ARBA00006275"/>
    </source>
</evidence>